<evidence type="ECO:0000313" key="9">
    <source>
        <dbReference type="Proteomes" id="UP001321786"/>
    </source>
</evidence>
<comment type="similarity">
    <text evidence="2">Belongs to the glycosyltransferase 28 family.</text>
</comment>
<dbReference type="EMBL" id="AP028654">
    <property type="protein sequence ID" value="BEP28086.1"/>
    <property type="molecule type" value="Genomic_DNA"/>
</dbReference>
<keyword evidence="5" id="KW-0175">Coiled coil</keyword>
<dbReference type="Proteomes" id="UP001321786">
    <property type="component" value="Chromosome"/>
</dbReference>
<dbReference type="InterPro" id="IPR050519">
    <property type="entry name" value="Glycosyltransf_28_UgtP"/>
</dbReference>
<dbReference type="Pfam" id="PF06925">
    <property type="entry name" value="MGDG_synth"/>
    <property type="match status" value="1"/>
</dbReference>
<keyword evidence="3" id="KW-0328">Glycosyltransferase</keyword>
<evidence type="ECO:0000256" key="4">
    <source>
        <dbReference type="ARBA" id="ARBA00022679"/>
    </source>
</evidence>
<accession>A0AAU9ELF4</accession>
<gene>
    <name evidence="8" type="ORF">HLPR_04170</name>
</gene>
<feature type="domain" description="Diacylglycerol glucosyltransferase N-terminal" evidence="7">
    <location>
        <begin position="15"/>
        <end position="178"/>
    </location>
</feature>
<dbReference type="InterPro" id="IPR007235">
    <property type="entry name" value="Glyco_trans_28_C"/>
</dbReference>
<dbReference type="Pfam" id="PF04101">
    <property type="entry name" value="Glyco_tran_28_C"/>
    <property type="match status" value="1"/>
</dbReference>
<dbReference type="AlphaFoldDB" id="A0AAU9ELF4"/>
<dbReference type="GO" id="GO:0016020">
    <property type="term" value="C:membrane"/>
    <property type="evidence" value="ECO:0007669"/>
    <property type="project" value="UniProtKB-SubCell"/>
</dbReference>
<name>A0AAU9ELF4_9FIRM</name>
<dbReference type="KEGG" id="hprf:HLPR_04170"/>
<dbReference type="RefSeq" id="WP_338536432.1">
    <property type="nucleotide sequence ID" value="NZ_AP028654.1"/>
</dbReference>
<evidence type="ECO:0000256" key="3">
    <source>
        <dbReference type="ARBA" id="ARBA00022676"/>
    </source>
</evidence>
<dbReference type="GO" id="GO:0009247">
    <property type="term" value="P:glycolipid biosynthetic process"/>
    <property type="evidence" value="ECO:0007669"/>
    <property type="project" value="InterPro"/>
</dbReference>
<sequence>MKKVIILTASTGAGHNAAAKSLEEKYKESGYETFIVDIFRETSKPLNTIVTDGYKILANSFPAFYGTLYDAADTYTFSNKILKTTLMVLKRRLLKIINQVEPDIIIGTHPFAVGLISSFKRKKLTDALFISVVTDFKAHYAYINENVDAYITGSEYTKETLINRNIDKNKIFNYGIPIKEEFLCKSENHDSVINKFRVLVMGGSMGSKDIAKVVENLAIDSDKFRITVICGNNNSLKNALEKKYEDEIILNKLKVYGFTSEVSYLMDNSDVIVTKPGGLTSSEALAKELPMIIPFAIPGQETENTEFLVNAGVAIHVKNMNKIRENLDELIDNKTKYINMKKSMKSISSSYSISNIVNLSDDLIINKNIALI</sequence>
<feature type="domain" description="Glycosyl transferase family 28 C-terminal" evidence="6">
    <location>
        <begin position="198"/>
        <end position="344"/>
    </location>
</feature>
<evidence type="ECO:0000313" key="8">
    <source>
        <dbReference type="EMBL" id="BEP28086.1"/>
    </source>
</evidence>
<dbReference type="SUPFAM" id="SSF53756">
    <property type="entry name" value="UDP-Glycosyltransferase/glycogen phosphorylase"/>
    <property type="match status" value="1"/>
</dbReference>
<dbReference type="InterPro" id="IPR009695">
    <property type="entry name" value="Diacylglyc_glucosyltr_N"/>
</dbReference>
<reference evidence="8 9" key="1">
    <citation type="submission" date="2023-08" db="EMBL/GenBank/DDBJ databases">
        <title>Helicovermis profunda gen. nov., sp. nov., a novel mesophilic, fermentative bacterium within the Bacillota from a deep-sea hydrothermal vent chimney.</title>
        <authorList>
            <person name="Miyazaki U."/>
            <person name="Mizutani D."/>
            <person name="Hashimoto Y."/>
            <person name="Tame A."/>
            <person name="Sawayama S."/>
            <person name="Miyazaki J."/>
            <person name="Takai K."/>
            <person name="Nakagawa S."/>
        </authorList>
    </citation>
    <scope>NUCLEOTIDE SEQUENCE [LARGE SCALE GENOMIC DNA]</scope>
    <source>
        <strain evidence="8 9">S502</strain>
    </source>
</reference>
<evidence type="ECO:0000256" key="5">
    <source>
        <dbReference type="SAM" id="Coils"/>
    </source>
</evidence>
<dbReference type="Gene3D" id="3.40.50.2000">
    <property type="entry name" value="Glycogen Phosphorylase B"/>
    <property type="match status" value="2"/>
</dbReference>
<keyword evidence="4" id="KW-0808">Transferase</keyword>
<evidence type="ECO:0000259" key="7">
    <source>
        <dbReference type="Pfam" id="PF06925"/>
    </source>
</evidence>
<protein>
    <submittedName>
        <fullName evidence="8">Glycosyltransferase</fullName>
    </submittedName>
</protein>
<comment type="subcellular location">
    <subcellularLocation>
        <location evidence="1">Membrane</location>
    </subcellularLocation>
</comment>
<proteinExistence type="inferred from homology"/>
<evidence type="ECO:0000259" key="6">
    <source>
        <dbReference type="Pfam" id="PF04101"/>
    </source>
</evidence>
<dbReference type="PANTHER" id="PTHR43025">
    <property type="entry name" value="MONOGALACTOSYLDIACYLGLYCEROL SYNTHASE"/>
    <property type="match status" value="1"/>
</dbReference>
<feature type="coiled-coil region" evidence="5">
    <location>
        <begin position="313"/>
        <end position="340"/>
    </location>
</feature>
<organism evidence="8 9">
    <name type="scientific">Helicovermis profundi</name>
    <dbReference type="NCBI Taxonomy" id="3065157"/>
    <lineage>
        <taxon>Bacteria</taxon>
        <taxon>Bacillati</taxon>
        <taxon>Bacillota</taxon>
        <taxon>Clostridia</taxon>
        <taxon>Helicovermis</taxon>
    </lineage>
</organism>
<dbReference type="GO" id="GO:0016758">
    <property type="term" value="F:hexosyltransferase activity"/>
    <property type="evidence" value="ECO:0007669"/>
    <property type="project" value="InterPro"/>
</dbReference>
<dbReference type="PANTHER" id="PTHR43025:SF3">
    <property type="entry name" value="MONOGALACTOSYLDIACYLGLYCEROL SYNTHASE 1, CHLOROPLASTIC"/>
    <property type="match status" value="1"/>
</dbReference>
<evidence type="ECO:0000256" key="2">
    <source>
        <dbReference type="ARBA" id="ARBA00006962"/>
    </source>
</evidence>
<evidence type="ECO:0000256" key="1">
    <source>
        <dbReference type="ARBA" id="ARBA00004370"/>
    </source>
</evidence>
<keyword evidence="9" id="KW-1185">Reference proteome</keyword>